<evidence type="ECO:0000313" key="2">
    <source>
        <dbReference type="Proteomes" id="UP000067711"/>
    </source>
</evidence>
<protein>
    <submittedName>
        <fullName evidence="1">Uncharacterized protein</fullName>
    </submittedName>
</protein>
<dbReference type="Proteomes" id="UP000067711">
    <property type="component" value="Chromosome 1"/>
</dbReference>
<reference evidence="1 2" key="1">
    <citation type="submission" date="2015-12" db="EMBL/GenBank/DDBJ databases">
        <title>Diversity of Burkholderia near neighbor genomes.</title>
        <authorList>
            <person name="Sahl J."/>
            <person name="Wagner D."/>
            <person name="Keim P."/>
        </authorList>
    </citation>
    <scope>NUCLEOTIDE SEQUENCE [LARGE SCALE GENOMIC DNA]</scope>
    <source>
        <strain evidence="1 2">BDU8</strain>
    </source>
</reference>
<name>A0A1B4G2N9_9BURK</name>
<evidence type="ECO:0000313" key="1">
    <source>
        <dbReference type="EMBL" id="AOJ10201.1"/>
    </source>
</evidence>
<organism evidence="1 2">
    <name type="scientific">Burkholderia mayonis</name>
    <dbReference type="NCBI Taxonomy" id="1385591"/>
    <lineage>
        <taxon>Bacteria</taxon>
        <taxon>Pseudomonadati</taxon>
        <taxon>Pseudomonadota</taxon>
        <taxon>Betaproteobacteria</taxon>
        <taxon>Burkholderiales</taxon>
        <taxon>Burkholderiaceae</taxon>
        <taxon>Burkholderia</taxon>
        <taxon>pseudomallei group</taxon>
    </lineage>
</organism>
<accession>A0A1B4G2N9</accession>
<dbReference type="AlphaFoldDB" id="A0A1B4G2N9"/>
<dbReference type="EMBL" id="CP013389">
    <property type="protein sequence ID" value="AOJ10201.1"/>
    <property type="molecule type" value="Genomic_DNA"/>
</dbReference>
<sequence>MLIDAVPLRQSSKSQSQEPIMKISNYAPNYNNYAPDYPKARAIDFKKLDWADQKTAEVEAGTILHHGNHSGTDGGAGQTGCVGAPIWLTSASDSKAAYGYSGGKYLLKYEATEKLKLAILDSFGNQVFPDEIDDWKDAREAFGLDGVLTDYGTSQEICLFDRDKIRHVETINL</sequence>
<gene>
    <name evidence="1" type="ORF">WS71_23550</name>
</gene>
<proteinExistence type="predicted"/>